<reference evidence="1" key="1">
    <citation type="journal article" date="2014" name="Front. Microbiol.">
        <title>High frequency of phylogenetically diverse reductive dehalogenase-homologous genes in deep subseafloor sedimentary metagenomes.</title>
        <authorList>
            <person name="Kawai M."/>
            <person name="Futagami T."/>
            <person name="Toyoda A."/>
            <person name="Takaki Y."/>
            <person name="Nishi S."/>
            <person name="Hori S."/>
            <person name="Arai W."/>
            <person name="Tsubouchi T."/>
            <person name="Morono Y."/>
            <person name="Uchiyama I."/>
            <person name="Ito T."/>
            <person name="Fujiyama A."/>
            <person name="Inagaki F."/>
            <person name="Takami H."/>
        </authorList>
    </citation>
    <scope>NUCLEOTIDE SEQUENCE</scope>
    <source>
        <strain evidence="1">Expedition CK06-06</strain>
    </source>
</reference>
<name>X1L638_9ZZZZ</name>
<sequence>GEILAIIDIPNYLKDELSTKEINLDKCYYHIDNFYHRLYVLEEMYYRMISKIFLHRTETNRSTIEDVLSSFGYKELNTFLSNFNKDKHIKAVRKRSELSNDEYTLFKKAFEDAFPKDVVIKHFHEILPDKYHDLVTKAADTAWQSKRKSFSSVLKRMFVELGVEPKEVAAMLSSAKKEVAKLFAENLDNIIFDAGFKNFDSQGVEILQVTQRLIFCS</sequence>
<evidence type="ECO:0000313" key="1">
    <source>
        <dbReference type="EMBL" id="GAI14817.1"/>
    </source>
</evidence>
<dbReference type="EMBL" id="BARV01009310">
    <property type="protein sequence ID" value="GAI14817.1"/>
    <property type="molecule type" value="Genomic_DNA"/>
</dbReference>
<feature type="non-terminal residue" evidence="1">
    <location>
        <position position="1"/>
    </location>
</feature>
<dbReference type="AlphaFoldDB" id="X1L638"/>
<accession>X1L638</accession>
<protein>
    <submittedName>
        <fullName evidence="1">Uncharacterized protein</fullName>
    </submittedName>
</protein>
<comment type="caution">
    <text evidence="1">The sequence shown here is derived from an EMBL/GenBank/DDBJ whole genome shotgun (WGS) entry which is preliminary data.</text>
</comment>
<proteinExistence type="predicted"/>
<gene>
    <name evidence="1" type="ORF">S06H3_18410</name>
</gene>
<organism evidence="1">
    <name type="scientific">marine sediment metagenome</name>
    <dbReference type="NCBI Taxonomy" id="412755"/>
    <lineage>
        <taxon>unclassified sequences</taxon>
        <taxon>metagenomes</taxon>
        <taxon>ecological metagenomes</taxon>
    </lineage>
</organism>